<protein>
    <submittedName>
        <fullName evidence="1">Uncharacterized protein</fullName>
    </submittedName>
</protein>
<reference evidence="2" key="1">
    <citation type="journal article" date="2022" name="Mol. Ecol. Resour.">
        <title>The genomes of chicory, endive, great burdock and yacon provide insights into Asteraceae palaeo-polyploidization history and plant inulin production.</title>
        <authorList>
            <person name="Fan W."/>
            <person name="Wang S."/>
            <person name="Wang H."/>
            <person name="Wang A."/>
            <person name="Jiang F."/>
            <person name="Liu H."/>
            <person name="Zhao H."/>
            <person name="Xu D."/>
            <person name="Zhang Y."/>
        </authorList>
    </citation>
    <scope>NUCLEOTIDE SEQUENCE [LARGE SCALE GENOMIC DNA]</scope>
    <source>
        <strain evidence="2">cv. Niubang</strain>
    </source>
</reference>
<reference evidence="1 2" key="2">
    <citation type="journal article" date="2022" name="Mol. Ecol. Resour.">
        <title>The genomes of chicory, endive, great burdock and yacon provide insights into Asteraceae paleo-polyploidization history and plant inulin production.</title>
        <authorList>
            <person name="Fan W."/>
            <person name="Wang S."/>
            <person name="Wang H."/>
            <person name="Wang A."/>
            <person name="Jiang F."/>
            <person name="Liu H."/>
            <person name="Zhao H."/>
            <person name="Xu D."/>
            <person name="Zhang Y."/>
        </authorList>
    </citation>
    <scope>NUCLEOTIDE SEQUENCE [LARGE SCALE GENOMIC DNA]</scope>
    <source>
        <strain evidence="2">cv. Niubang</strain>
    </source>
</reference>
<organism evidence="1 2">
    <name type="scientific">Arctium lappa</name>
    <name type="common">Greater burdock</name>
    <name type="synonym">Lappa major</name>
    <dbReference type="NCBI Taxonomy" id="4217"/>
    <lineage>
        <taxon>Eukaryota</taxon>
        <taxon>Viridiplantae</taxon>
        <taxon>Streptophyta</taxon>
        <taxon>Embryophyta</taxon>
        <taxon>Tracheophyta</taxon>
        <taxon>Spermatophyta</taxon>
        <taxon>Magnoliopsida</taxon>
        <taxon>eudicotyledons</taxon>
        <taxon>Gunneridae</taxon>
        <taxon>Pentapetalae</taxon>
        <taxon>asterids</taxon>
        <taxon>campanulids</taxon>
        <taxon>Asterales</taxon>
        <taxon>Asteraceae</taxon>
        <taxon>Carduoideae</taxon>
        <taxon>Cardueae</taxon>
        <taxon>Arctiinae</taxon>
        <taxon>Arctium</taxon>
    </lineage>
</organism>
<evidence type="ECO:0000313" key="2">
    <source>
        <dbReference type="Proteomes" id="UP001055879"/>
    </source>
</evidence>
<evidence type="ECO:0000313" key="1">
    <source>
        <dbReference type="EMBL" id="KAI3746050.1"/>
    </source>
</evidence>
<keyword evidence="2" id="KW-1185">Reference proteome</keyword>
<accession>A0ACB9DI04</accession>
<comment type="caution">
    <text evidence="1">The sequence shown here is derived from an EMBL/GenBank/DDBJ whole genome shotgun (WGS) entry which is preliminary data.</text>
</comment>
<proteinExistence type="predicted"/>
<name>A0ACB9DI04_ARCLA</name>
<dbReference type="Proteomes" id="UP001055879">
    <property type="component" value="Linkage Group LG03"/>
</dbReference>
<gene>
    <name evidence="1" type="ORF">L6452_08469</name>
</gene>
<sequence>MVFIPICIQSRHWVLGALDLDNMHMAVYDTYRPSVYEAPFASMMQKFSKILPNLFKKLRDFPGIRSSKNFCWDYADDVPQQMGATGDYGVWVCKFLSRMVVGEAISATGGAREEARQFRYQMAEILYATGHAVPHGD</sequence>
<dbReference type="EMBL" id="CM042049">
    <property type="protein sequence ID" value="KAI3746050.1"/>
    <property type="molecule type" value="Genomic_DNA"/>
</dbReference>